<evidence type="ECO:0000313" key="3">
    <source>
        <dbReference type="Proteomes" id="UP000315724"/>
    </source>
</evidence>
<dbReference type="InterPro" id="IPR012347">
    <property type="entry name" value="Ferritin-like"/>
</dbReference>
<dbReference type="OrthoDB" id="268257at2"/>
<dbReference type="InterPro" id="IPR011971">
    <property type="entry name" value="CHP02284"/>
</dbReference>
<keyword evidence="3" id="KW-1185">Reference proteome</keyword>
<dbReference type="InterPro" id="IPR016920">
    <property type="entry name" value="UCP029477"/>
</dbReference>
<organism evidence="2 3">
    <name type="scientific">Thalassoglobus polymorphus</name>
    <dbReference type="NCBI Taxonomy" id="2527994"/>
    <lineage>
        <taxon>Bacteria</taxon>
        <taxon>Pseudomonadati</taxon>
        <taxon>Planctomycetota</taxon>
        <taxon>Planctomycetia</taxon>
        <taxon>Planctomycetales</taxon>
        <taxon>Planctomycetaceae</taxon>
        <taxon>Thalassoglobus</taxon>
    </lineage>
</organism>
<dbReference type="NCBIfam" id="TIGR02284">
    <property type="entry name" value="PA2169 family four-helix-bundle protein"/>
    <property type="match status" value="1"/>
</dbReference>
<dbReference type="RefSeq" id="WP_145205241.1">
    <property type="nucleotide sequence ID" value="NZ_CP036267.1"/>
</dbReference>
<dbReference type="Proteomes" id="UP000315724">
    <property type="component" value="Chromosome"/>
</dbReference>
<dbReference type="EMBL" id="CP036267">
    <property type="protein sequence ID" value="QDT35526.1"/>
    <property type="molecule type" value="Genomic_DNA"/>
</dbReference>
<dbReference type="PIRSF" id="PIRSF029477">
    <property type="entry name" value="UCP029477"/>
    <property type="match status" value="1"/>
</dbReference>
<evidence type="ECO:0000259" key="1">
    <source>
        <dbReference type="Pfam" id="PF09537"/>
    </source>
</evidence>
<dbReference type="Gene3D" id="1.20.1260.10">
    <property type="match status" value="1"/>
</dbReference>
<proteinExistence type="predicted"/>
<dbReference type="InterPro" id="IPR019052">
    <property type="entry name" value="DUF2383"/>
</dbReference>
<name>A0A517QV64_9PLAN</name>
<gene>
    <name evidence="2" type="ORF">Mal48_48030</name>
</gene>
<feature type="domain" description="DUF2383" evidence="1">
    <location>
        <begin position="13"/>
        <end position="122"/>
    </location>
</feature>
<dbReference type="Pfam" id="PF09537">
    <property type="entry name" value="DUF2383"/>
    <property type="match status" value="1"/>
</dbReference>
<dbReference type="AlphaFoldDB" id="A0A517QV64"/>
<evidence type="ECO:0000313" key="2">
    <source>
        <dbReference type="EMBL" id="QDT35526.1"/>
    </source>
</evidence>
<reference evidence="2 3" key="1">
    <citation type="submission" date="2019-02" db="EMBL/GenBank/DDBJ databases">
        <title>Deep-cultivation of Planctomycetes and their phenomic and genomic characterization uncovers novel biology.</title>
        <authorList>
            <person name="Wiegand S."/>
            <person name="Jogler M."/>
            <person name="Boedeker C."/>
            <person name="Pinto D."/>
            <person name="Vollmers J."/>
            <person name="Rivas-Marin E."/>
            <person name="Kohn T."/>
            <person name="Peeters S.H."/>
            <person name="Heuer A."/>
            <person name="Rast P."/>
            <person name="Oberbeckmann S."/>
            <person name="Bunk B."/>
            <person name="Jeske O."/>
            <person name="Meyerdierks A."/>
            <person name="Storesund J.E."/>
            <person name="Kallscheuer N."/>
            <person name="Luecker S."/>
            <person name="Lage O.M."/>
            <person name="Pohl T."/>
            <person name="Merkel B.J."/>
            <person name="Hornburger P."/>
            <person name="Mueller R.-W."/>
            <person name="Bruemmer F."/>
            <person name="Labrenz M."/>
            <person name="Spormann A.M."/>
            <person name="Op den Camp H."/>
            <person name="Overmann J."/>
            <person name="Amann R."/>
            <person name="Jetten M.S.M."/>
            <person name="Mascher T."/>
            <person name="Medema M.H."/>
            <person name="Devos D.P."/>
            <person name="Kaster A.-K."/>
            <person name="Ovreas L."/>
            <person name="Rohde M."/>
            <person name="Galperin M.Y."/>
            <person name="Jogler C."/>
        </authorList>
    </citation>
    <scope>NUCLEOTIDE SEQUENCE [LARGE SCALE GENOMIC DNA]</scope>
    <source>
        <strain evidence="2 3">Mal48</strain>
    </source>
</reference>
<protein>
    <recommendedName>
        <fullName evidence="1">DUF2383 domain-containing protein</fullName>
    </recommendedName>
</protein>
<accession>A0A517QV64</accession>
<dbReference type="KEGG" id="tpol:Mal48_48030"/>
<sequence length="156" mass="17571">MALETKADLNKTTIESLEQLVQMNVDSSDGFEYAAKNIDSDVLKVAFEEIGQQRRKQADELATYLTINDKNVNRSGSYAAALHRCWMKCRELMTSNDNHAVVAEVERGEDQIKDAYEEVLRQTAGSAVNDILTRQYASVKATHDQIRDLRDSLADD</sequence>